<keyword evidence="6" id="KW-0378">Hydrolase</keyword>
<reference evidence="11" key="1">
    <citation type="journal article" date="2020" name="mSystems">
        <title>Genome- and Community-Level Interaction Insights into Carbon Utilization and Element Cycling Functions of Hydrothermarchaeota in Hydrothermal Sediment.</title>
        <authorList>
            <person name="Zhou Z."/>
            <person name="Liu Y."/>
            <person name="Xu W."/>
            <person name="Pan J."/>
            <person name="Luo Z.H."/>
            <person name="Li M."/>
        </authorList>
    </citation>
    <scope>NUCLEOTIDE SEQUENCE</scope>
    <source>
        <strain evidence="11">SpSt-649</strain>
    </source>
</reference>
<proteinExistence type="inferred from homology"/>
<name>A0A7C4H843_THEPE</name>
<dbReference type="Pfam" id="PF00448">
    <property type="entry name" value="SRP54"/>
    <property type="match status" value="1"/>
</dbReference>
<dbReference type="PANTHER" id="PTHR43134:SF1">
    <property type="entry name" value="SIGNAL RECOGNITION PARTICLE RECEPTOR SUBUNIT ALPHA"/>
    <property type="match status" value="1"/>
</dbReference>
<comment type="similarity">
    <text evidence="2">Belongs to the GTP-binding SRP family.</text>
</comment>
<evidence type="ECO:0000256" key="3">
    <source>
        <dbReference type="ARBA" id="ARBA00022475"/>
    </source>
</evidence>
<organism evidence="11">
    <name type="scientific">Thermofilum pendens</name>
    <dbReference type="NCBI Taxonomy" id="2269"/>
    <lineage>
        <taxon>Archaea</taxon>
        <taxon>Thermoproteota</taxon>
        <taxon>Thermoprotei</taxon>
        <taxon>Thermofilales</taxon>
        <taxon>Thermofilaceae</taxon>
        <taxon>Thermofilum</taxon>
    </lineage>
</organism>
<evidence type="ECO:0000256" key="5">
    <source>
        <dbReference type="ARBA" id="ARBA00022741"/>
    </source>
</evidence>
<dbReference type="GO" id="GO:0006614">
    <property type="term" value="P:SRP-dependent cotranslational protein targeting to membrane"/>
    <property type="evidence" value="ECO:0007669"/>
    <property type="project" value="InterPro"/>
</dbReference>
<dbReference type="AlphaFoldDB" id="A0A7C4H843"/>
<evidence type="ECO:0000256" key="6">
    <source>
        <dbReference type="ARBA" id="ARBA00022801"/>
    </source>
</evidence>
<evidence type="ECO:0000256" key="9">
    <source>
        <dbReference type="ARBA" id="ARBA00023170"/>
    </source>
</evidence>
<evidence type="ECO:0000259" key="10">
    <source>
        <dbReference type="PROSITE" id="PS00300"/>
    </source>
</evidence>
<accession>A0A7C4H843</accession>
<dbReference type="InterPro" id="IPR003593">
    <property type="entry name" value="AAA+_ATPase"/>
</dbReference>
<protein>
    <submittedName>
        <fullName evidence="11">Signal recognition particle-docking protein FtsY</fullName>
    </submittedName>
</protein>
<gene>
    <name evidence="11" type="primary">ftsY</name>
    <name evidence="11" type="ORF">ENU21_02665</name>
</gene>
<evidence type="ECO:0000256" key="8">
    <source>
        <dbReference type="ARBA" id="ARBA00023136"/>
    </source>
</evidence>
<dbReference type="GO" id="GO:0005047">
    <property type="term" value="F:signal recognition particle binding"/>
    <property type="evidence" value="ECO:0007669"/>
    <property type="project" value="TreeGrafter"/>
</dbReference>
<comment type="subcellular location">
    <subcellularLocation>
        <location evidence="1">Cell membrane</location>
        <topology evidence="1">Peripheral membrane protein</topology>
        <orientation evidence="1">Cytoplasmic side</orientation>
    </subcellularLocation>
</comment>
<evidence type="ECO:0000256" key="4">
    <source>
        <dbReference type="ARBA" id="ARBA00022490"/>
    </source>
</evidence>
<evidence type="ECO:0000256" key="7">
    <source>
        <dbReference type="ARBA" id="ARBA00023134"/>
    </source>
</evidence>
<evidence type="ECO:0000256" key="2">
    <source>
        <dbReference type="ARBA" id="ARBA00008531"/>
    </source>
</evidence>
<evidence type="ECO:0000313" key="11">
    <source>
        <dbReference type="EMBL" id="HGM46644.1"/>
    </source>
</evidence>
<dbReference type="SMART" id="SM00962">
    <property type="entry name" value="SRP54"/>
    <property type="match status" value="1"/>
</dbReference>
<keyword evidence="9" id="KW-0675">Receptor</keyword>
<dbReference type="Gene3D" id="3.40.50.300">
    <property type="entry name" value="P-loop containing nucleotide triphosphate hydrolases"/>
    <property type="match status" value="1"/>
</dbReference>
<comment type="caution">
    <text evidence="11">The sequence shown here is derived from an EMBL/GenBank/DDBJ whole genome shotgun (WGS) entry which is preliminary data.</text>
</comment>
<dbReference type="GO" id="GO:0005525">
    <property type="term" value="F:GTP binding"/>
    <property type="evidence" value="ECO:0007669"/>
    <property type="project" value="UniProtKB-KW"/>
</dbReference>
<dbReference type="Gene3D" id="1.20.120.140">
    <property type="entry name" value="Signal recognition particle SRP54, nucleotide-binding domain"/>
    <property type="match status" value="1"/>
</dbReference>
<dbReference type="SUPFAM" id="SSF47364">
    <property type="entry name" value="Domain of the SRP/SRP receptor G-proteins"/>
    <property type="match status" value="1"/>
</dbReference>
<dbReference type="SUPFAM" id="SSF52540">
    <property type="entry name" value="P-loop containing nucleoside triphosphate hydrolases"/>
    <property type="match status" value="1"/>
</dbReference>
<dbReference type="InterPro" id="IPR027417">
    <property type="entry name" value="P-loop_NTPase"/>
</dbReference>
<dbReference type="InterPro" id="IPR036225">
    <property type="entry name" value="SRP/SRP_N"/>
</dbReference>
<keyword evidence="8" id="KW-0472">Membrane</keyword>
<keyword evidence="5" id="KW-0547">Nucleotide-binding</keyword>
<evidence type="ECO:0000256" key="1">
    <source>
        <dbReference type="ARBA" id="ARBA00004413"/>
    </source>
</evidence>
<dbReference type="InterPro" id="IPR004390">
    <property type="entry name" value="SR_rcpt_FtsY"/>
</dbReference>
<keyword evidence="7" id="KW-0342">GTP-binding</keyword>
<sequence>MSSKGLTKVFSSIVEKVKYTGFSERELRELEEEFLLHLVENDVALDVAEALLRELTSKLSSVKVSRFADKGQVALEVLREVILEPFEKVSGETLEKRIEAVREAYEKPFSVVFLGPNGHGKTTTVAKLAYRLSNLGYKVVIAAADTFRAGAIEQLRELSEKVHAELVSLGYGADPAAVAYEGFLRAAKHGADVLLVDTAGRMHTRKSLLDEMKKIIRVLNPDYRVFVGDALIGNDAVEQARVFLTEVGFDGSILTKFDADTKGGAALSITYITSKPLLYVGVGQRLQDLIPFDYKRYVEELLPSA</sequence>
<dbReference type="GO" id="GO:0003924">
    <property type="term" value="F:GTPase activity"/>
    <property type="evidence" value="ECO:0007669"/>
    <property type="project" value="TreeGrafter"/>
</dbReference>
<dbReference type="PANTHER" id="PTHR43134">
    <property type="entry name" value="SIGNAL RECOGNITION PARTICLE RECEPTOR SUBUNIT ALPHA"/>
    <property type="match status" value="1"/>
</dbReference>
<dbReference type="GO" id="GO:0005886">
    <property type="term" value="C:plasma membrane"/>
    <property type="evidence" value="ECO:0007669"/>
    <property type="project" value="UniProtKB-SubCell"/>
</dbReference>
<dbReference type="InterPro" id="IPR000897">
    <property type="entry name" value="SRP54_GTPase_dom"/>
</dbReference>
<dbReference type="NCBIfam" id="TIGR00064">
    <property type="entry name" value="ftsY"/>
    <property type="match status" value="1"/>
</dbReference>
<keyword evidence="4" id="KW-0963">Cytoplasm</keyword>
<dbReference type="InterPro" id="IPR042101">
    <property type="entry name" value="SRP54_N_sf"/>
</dbReference>
<feature type="domain" description="SRP54-type proteins GTP-binding" evidence="10">
    <location>
        <begin position="276"/>
        <end position="289"/>
    </location>
</feature>
<dbReference type="PROSITE" id="PS00300">
    <property type="entry name" value="SRP54"/>
    <property type="match status" value="1"/>
</dbReference>
<dbReference type="SMART" id="SM00382">
    <property type="entry name" value="AAA"/>
    <property type="match status" value="1"/>
</dbReference>
<dbReference type="EMBL" id="DTBQ01000076">
    <property type="protein sequence ID" value="HGM46644.1"/>
    <property type="molecule type" value="Genomic_DNA"/>
</dbReference>
<keyword evidence="3" id="KW-1003">Cell membrane</keyword>